<evidence type="ECO:0000313" key="2">
    <source>
        <dbReference type="Proteomes" id="UP001309876"/>
    </source>
</evidence>
<name>A0AAN7SX97_9EURO</name>
<dbReference type="Proteomes" id="UP001309876">
    <property type="component" value="Unassembled WGS sequence"/>
</dbReference>
<keyword evidence="2" id="KW-1185">Reference proteome</keyword>
<protein>
    <submittedName>
        <fullName evidence="1">Uncharacterized protein</fullName>
    </submittedName>
</protein>
<accession>A0AAN7SX97</accession>
<reference evidence="1 2" key="1">
    <citation type="submission" date="2023-08" db="EMBL/GenBank/DDBJ databases">
        <title>Black Yeasts Isolated from many extreme environments.</title>
        <authorList>
            <person name="Coleine C."/>
            <person name="Stajich J.E."/>
            <person name="Selbmann L."/>
        </authorList>
    </citation>
    <scope>NUCLEOTIDE SEQUENCE [LARGE SCALE GENOMIC DNA]</scope>
    <source>
        <strain evidence="1 2">CCFEE 5910</strain>
    </source>
</reference>
<dbReference type="PANTHER" id="PTHR47256">
    <property type="entry name" value="ZN(II)2CYS6 TRANSCRIPTION FACTOR (EUROFUNG)-RELATED"/>
    <property type="match status" value="1"/>
</dbReference>
<dbReference type="EMBL" id="JAVRRJ010000007">
    <property type="protein sequence ID" value="KAK5083051.1"/>
    <property type="molecule type" value="Genomic_DNA"/>
</dbReference>
<proteinExistence type="predicted"/>
<comment type="caution">
    <text evidence="1">The sequence shown here is derived from an EMBL/GenBank/DDBJ whole genome shotgun (WGS) entry which is preliminary data.</text>
</comment>
<organism evidence="1 2">
    <name type="scientific">Lithohypha guttulata</name>
    <dbReference type="NCBI Taxonomy" id="1690604"/>
    <lineage>
        <taxon>Eukaryota</taxon>
        <taxon>Fungi</taxon>
        <taxon>Dikarya</taxon>
        <taxon>Ascomycota</taxon>
        <taxon>Pezizomycotina</taxon>
        <taxon>Eurotiomycetes</taxon>
        <taxon>Chaetothyriomycetidae</taxon>
        <taxon>Chaetothyriales</taxon>
        <taxon>Trichomeriaceae</taxon>
        <taxon>Lithohypha</taxon>
    </lineage>
</organism>
<evidence type="ECO:0000313" key="1">
    <source>
        <dbReference type="EMBL" id="KAK5083051.1"/>
    </source>
</evidence>
<sequence>MVQTLIPKIQQYISRPLTSTSAAVLDGTLQIVANSHFTPTLAVETPGLVLENESSHEPYTYDHVLQPPIDRSGDTSDGRRGLKRCAEDIGIQAEAFGTLLSSIRSADESSLLQLRDLARDDRAIEELIRVARDILRSNELRTKNQIRLRQAVMSIGTLIDIPPIRIPASPWTQVTDDDDAVSHSVSVYFTWQHHAYPSLNKDVFVEHMISRDLAS</sequence>
<dbReference type="AlphaFoldDB" id="A0AAN7SX97"/>
<gene>
    <name evidence="1" type="ORF">LTR05_006933</name>
</gene>
<dbReference type="InterPro" id="IPR053187">
    <property type="entry name" value="Notoamide_regulator"/>
</dbReference>
<dbReference type="PANTHER" id="PTHR47256:SF1">
    <property type="entry name" value="ZN(II)2CYS6 TRANSCRIPTION FACTOR (EUROFUNG)"/>
    <property type="match status" value="1"/>
</dbReference>